<gene>
    <name evidence="2" type="ORF">WG66_13113</name>
</gene>
<dbReference type="EMBL" id="LATX01002091">
    <property type="protein sequence ID" value="KTB34321.1"/>
    <property type="molecule type" value="Genomic_DNA"/>
</dbReference>
<proteinExistence type="predicted"/>
<feature type="compositionally biased region" description="Basic and acidic residues" evidence="1">
    <location>
        <begin position="76"/>
        <end position="110"/>
    </location>
</feature>
<comment type="caution">
    <text evidence="2">The sequence shown here is derived from an EMBL/GenBank/DDBJ whole genome shotgun (WGS) entry which is preliminary data.</text>
</comment>
<evidence type="ECO:0000313" key="3">
    <source>
        <dbReference type="Proteomes" id="UP000054988"/>
    </source>
</evidence>
<organism evidence="2 3">
    <name type="scientific">Moniliophthora roreri</name>
    <name type="common">Frosty pod rot fungus</name>
    <name type="synonym">Monilia roreri</name>
    <dbReference type="NCBI Taxonomy" id="221103"/>
    <lineage>
        <taxon>Eukaryota</taxon>
        <taxon>Fungi</taxon>
        <taxon>Dikarya</taxon>
        <taxon>Basidiomycota</taxon>
        <taxon>Agaricomycotina</taxon>
        <taxon>Agaricomycetes</taxon>
        <taxon>Agaricomycetidae</taxon>
        <taxon>Agaricales</taxon>
        <taxon>Marasmiineae</taxon>
        <taxon>Marasmiaceae</taxon>
        <taxon>Moniliophthora</taxon>
    </lineage>
</organism>
<evidence type="ECO:0008006" key="4">
    <source>
        <dbReference type="Google" id="ProtNLM"/>
    </source>
</evidence>
<sequence length="358" mass="39226">MAKGNKKSQEPSFELLTNTEFQQRAEKITRNSPEALFALWQRALALGQSGLDSGNTEHIFQQGKEEGLAEGRKIGFQEGKEASAKGRDSVRKEGWKEGYNKGHETGKRVGLEQGTAAGYKEGKAEGYEKGRSAGFAEGSRALRVEAEQELHYKRHTYYKEGFEAGTKARPAGASVAVDTSDLILPTFHTSCSTQTAMDIPSYTSSSTQTTSKTLTPSSSSDLSPSSLNWAEEADTIPPAVLIPCSSPPPRNFTVLRSSQSMSPFSSLQRRTARSVRSDKRTLHRRSAAPLYTYATHPFISRRHPHGIGPGKPVHTFSHSRPPHFSSVVSGSLPPLDWDGDPRLTQLGRILGDLGWVRR</sequence>
<feature type="region of interest" description="Disordered" evidence="1">
    <location>
        <begin position="76"/>
        <end position="114"/>
    </location>
</feature>
<dbReference type="Proteomes" id="UP000054988">
    <property type="component" value="Unassembled WGS sequence"/>
</dbReference>
<accession>A0A0W0FDK1</accession>
<name>A0A0W0FDK1_MONRR</name>
<evidence type="ECO:0000313" key="2">
    <source>
        <dbReference type="EMBL" id="KTB34321.1"/>
    </source>
</evidence>
<reference evidence="2 3" key="1">
    <citation type="submission" date="2015-12" db="EMBL/GenBank/DDBJ databases">
        <title>Draft genome sequence of Moniliophthora roreri, the causal agent of frosty pod rot of cacao.</title>
        <authorList>
            <person name="Aime M.C."/>
            <person name="Diaz-Valderrama J.R."/>
            <person name="Kijpornyongpan T."/>
            <person name="Phillips-Mora W."/>
        </authorList>
    </citation>
    <scope>NUCLEOTIDE SEQUENCE [LARGE SCALE GENOMIC DNA]</scope>
    <source>
        <strain evidence="2 3">MCA 2952</strain>
    </source>
</reference>
<evidence type="ECO:0000256" key="1">
    <source>
        <dbReference type="SAM" id="MobiDB-lite"/>
    </source>
</evidence>
<protein>
    <recommendedName>
        <fullName evidence="4">Essential protein Yae1 N-terminal domain-containing protein</fullName>
    </recommendedName>
</protein>
<feature type="compositionally biased region" description="Low complexity" evidence="1">
    <location>
        <begin position="200"/>
        <end position="226"/>
    </location>
</feature>
<feature type="region of interest" description="Disordered" evidence="1">
    <location>
        <begin position="197"/>
        <end position="226"/>
    </location>
</feature>
<dbReference type="AlphaFoldDB" id="A0A0W0FDK1"/>